<accession>A0AAN9PQC9</accession>
<dbReference type="EMBL" id="JAYMYQ010000011">
    <property type="protein sequence ID" value="KAK7306092.1"/>
    <property type="molecule type" value="Genomic_DNA"/>
</dbReference>
<dbReference type="Proteomes" id="UP001367508">
    <property type="component" value="Unassembled WGS sequence"/>
</dbReference>
<proteinExistence type="predicted"/>
<comment type="caution">
    <text evidence="1">The sequence shown here is derived from an EMBL/GenBank/DDBJ whole genome shotgun (WGS) entry which is preliminary data.</text>
</comment>
<organism evidence="1 2">
    <name type="scientific">Canavalia gladiata</name>
    <name type="common">Sword bean</name>
    <name type="synonym">Dolichos gladiatus</name>
    <dbReference type="NCBI Taxonomy" id="3824"/>
    <lineage>
        <taxon>Eukaryota</taxon>
        <taxon>Viridiplantae</taxon>
        <taxon>Streptophyta</taxon>
        <taxon>Embryophyta</taxon>
        <taxon>Tracheophyta</taxon>
        <taxon>Spermatophyta</taxon>
        <taxon>Magnoliopsida</taxon>
        <taxon>eudicotyledons</taxon>
        <taxon>Gunneridae</taxon>
        <taxon>Pentapetalae</taxon>
        <taxon>rosids</taxon>
        <taxon>fabids</taxon>
        <taxon>Fabales</taxon>
        <taxon>Fabaceae</taxon>
        <taxon>Papilionoideae</taxon>
        <taxon>50 kb inversion clade</taxon>
        <taxon>NPAAA clade</taxon>
        <taxon>indigoferoid/millettioid clade</taxon>
        <taxon>Phaseoleae</taxon>
        <taxon>Canavalia</taxon>
    </lineage>
</organism>
<sequence>MENRIQKKKEGKRRKRFLKEKEIGGRLFWLERFLERGPGEKEIKERIEGEEKARRGRLREFSPLASTEPPYFNKNERRNRSLQCFNTYLHTGRGDEGSQDPFMMCCRRAYAEGKLDLLGVWGICFVAPNCLHLDLRSYLGVHTANQAPNHVWDSLDDATPQLLAGIISVHETYVNNKKWLSLSACMIWLIRARRKLGLFIEYLTLLLANSHEKLHPKSEPSTRWMIGGK</sequence>
<reference evidence="1 2" key="1">
    <citation type="submission" date="2024-01" db="EMBL/GenBank/DDBJ databases">
        <title>The genomes of 5 underutilized Papilionoideae crops provide insights into root nodulation and disease resistanc.</title>
        <authorList>
            <person name="Jiang F."/>
        </authorList>
    </citation>
    <scope>NUCLEOTIDE SEQUENCE [LARGE SCALE GENOMIC DNA]</scope>
    <source>
        <strain evidence="1">LVBAO_FW01</strain>
        <tissue evidence="1">Leaves</tissue>
    </source>
</reference>
<dbReference type="AlphaFoldDB" id="A0AAN9PQC9"/>
<keyword evidence="2" id="KW-1185">Reference proteome</keyword>
<protein>
    <submittedName>
        <fullName evidence="1">Uncharacterized protein</fullName>
    </submittedName>
</protein>
<evidence type="ECO:0000313" key="2">
    <source>
        <dbReference type="Proteomes" id="UP001367508"/>
    </source>
</evidence>
<gene>
    <name evidence="1" type="ORF">VNO77_44012</name>
</gene>
<evidence type="ECO:0000313" key="1">
    <source>
        <dbReference type="EMBL" id="KAK7306092.1"/>
    </source>
</evidence>
<name>A0AAN9PQC9_CANGL</name>